<reference evidence="2" key="1">
    <citation type="submission" date="2021-03" db="EMBL/GenBank/DDBJ databases">
        <title>Assistant Professor.</title>
        <authorList>
            <person name="Huq M.A."/>
        </authorList>
    </citation>
    <scope>NUCLEOTIDE SEQUENCE [LARGE SCALE GENOMIC DNA]</scope>
    <source>
        <strain evidence="2">MAH-28</strain>
    </source>
</reference>
<accession>A0ABS3YB75</accession>
<evidence type="ECO:0000313" key="1">
    <source>
        <dbReference type="EMBL" id="MBO9151919.1"/>
    </source>
</evidence>
<proteinExistence type="predicted"/>
<dbReference type="Gene3D" id="6.20.20.10">
    <property type="match status" value="1"/>
</dbReference>
<gene>
    <name evidence="1" type="ORF">J7I43_06850</name>
</gene>
<name>A0ABS3YB75_9BACT</name>
<dbReference type="EMBL" id="JAGHKP010000001">
    <property type="protein sequence ID" value="MBO9151919.1"/>
    <property type="molecule type" value="Genomic_DNA"/>
</dbReference>
<comment type="caution">
    <text evidence="1">The sequence shown here is derived from an EMBL/GenBank/DDBJ whole genome shotgun (WGS) entry which is preliminary data.</text>
</comment>
<keyword evidence="2" id="KW-1185">Reference proteome</keyword>
<evidence type="ECO:0000313" key="2">
    <source>
        <dbReference type="Proteomes" id="UP000679126"/>
    </source>
</evidence>
<dbReference type="Proteomes" id="UP000679126">
    <property type="component" value="Unassembled WGS sequence"/>
</dbReference>
<dbReference type="SUPFAM" id="SSF57938">
    <property type="entry name" value="DnaJ/Hsp40 cysteine-rich domain"/>
    <property type="match status" value="1"/>
</dbReference>
<sequence>MNLRTVDIKRILKERPNAAIVDEGKRMNKKLAVHIAGIGMSTYLEKINTFENDDQKAIRQKYARSNVDLFERIGRPIDEVFSARGGSVYYNLPKSDEPVFRDYLGEVEWGYSLRKWMDHIARPAYLMDPMGLIFIEVNAKGEAYPTHKSIAGVYDYQLNGRRLDYVIFNTEKKNIFRIVDDSFDRLYKYEGDTLSIVPNSTFPNYFGHVPARVVSDIIKPGMNVFASPFWAIVELGDEFLREGSIKSVFKLMHGFPKYWQLTTTCSECQGVGEKNGETCKTCKGTGKKLRHDVADSINVPIPKQGDPKITPDVAGYVTPDIDGWAKMTEELKLLEDLMNQTVWGTHQREDADNNTATGRFIDTQPVIRRLSKFSEWGEDIEKFVTQELGTFYFPKSFKGCSVNYGRRYLVESPDTIWEKYINARTSGAPQSSLDELLRDYYYTKYSNDSLELQKHLRLMKLEPFVHLSINEAKNVAMGTPDYKMKLYFTEWLGTQHETILLFAKLEELRTSLREYADTKEDMVIEKEKTFVH</sequence>
<protein>
    <submittedName>
        <fullName evidence="1">Uncharacterized protein</fullName>
    </submittedName>
</protein>
<dbReference type="RefSeq" id="WP_209144573.1">
    <property type="nucleotide sequence ID" value="NZ_JAGHKP010000001.1"/>
</dbReference>
<dbReference type="InterPro" id="IPR036410">
    <property type="entry name" value="HSP_DnaJ_Cys-rich_dom_sf"/>
</dbReference>
<organism evidence="1 2">
    <name type="scientific">Chitinophaga chungangae</name>
    <dbReference type="NCBI Taxonomy" id="2821488"/>
    <lineage>
        <taxon>Bacteria</taxon>
        <taxon>Pseudomonadati</taxon>
        <taxon>Bacteroidota</taxon>
        <taxon>Chitinophagia</taxon>
        <taxon>Chitinophagales</taxon>
        <taxon>Chitinophagaceae</taxon>
        <taxon>Chitinophaga</taxon>
    </lineage>
</organism>